<protein>
    <submittedName>
        <fullName evidence="2">Uncharacterized protein</fullName>
    </submittedName>
</protein>
<reference evidence="2 3" key="1">
    <citation type="submission" date="2021-06" db="EMBL/GenBank/DDBJ databases">
        <authorList>
            <person name="Palmer J.M."/>
        </authorList>
    </citation>
    <scope>NUCLEOTIDE SEQUENCE [LARGE SCALE GENOMIC DNA]</scope>
    <source>
        <strain evidence="3">if_2019</strain>
        <tissue evidence="2">Muscle</tissue>
    </source>
</reference>
<sequence>SEQNTRNMTECLTTNELLPQFEDTCVKTLDTATPFETRRPKCTVWLWLNETTQEVRRQRRRAGRKWKKDNLQGGGGAGAYLQQSVGERRGHPGQVASPSKGNTDRQDKQPVAPKSHLDQFVKQSCIWTLGGSWSTQGGPTHASGEHSEKPPTRGEPRTFFLQGNSAANCTILLLFLMSCSTCFSTVAHCG</sequence>
<evidence type="ECO:0000313" key="2">
    <source>
        <dbReference type="EMBL" id="MEQ2236758.1"/>
    </source>
</evidence>
<evidence type="ECO:0000313" key="3">
    <source>
        <dbReference type="Proteomes" id="UP001482620"/>
    </source>
</evidence>
<dbReference type="Proteomes" id="UP001482620">
    <property type="component" value="Unassembled WGS sequence"/>
</dbReference>
<organism evidence="2 3">
    <name type="scientific">Ilyodon furcidens</name>
    <name type="common">goldbreast splitfin</name>
    <dbReference type="NCBI Taxonomy" id="33524"/>
    <lineage>
        <taxon>Eukaryota</taxon>
        <taxon>Metazoa</taxon>
        <taxon>Chordata</taxon>
        <taxon>Craniata</taxon>
        <taxon>Vertebrata</taxon>
        <taxon>Euteleostomi</taxon>
        <taxon>Actinopterygii</taxon>
        <taxon>Neopterygii</taxon>
        <taxon>Teleostei</taxon>
        <taxon>Neoteleostei</taxon>
        <taxon>Acanthomorphata</taxon>
        <taxon>Ovalentaria</taxon>
        <taxon>Atherinomorphae</taxon>
        <taxon>Cyprinodontiformes</taxon>
        <taxon>Goodeidae</taxon>
        <taxon>Ilyodon</taxon>
    </lineage>
</organism>
<proteinExistence type="predicted"/>
<evidence type="ECO:0000256" key="1">
    <source>
        <dbReference type="SAM" id="MobiDB-lite"/>
    </source>
</evidence>
<feature type="compositionally biased region" description="Basic residues" evidence="1">
    <location>
        <begin position="58"/>
        <end position="67"/>
    </location>
</feature>
<comment type="caution">
    <text evidence="2">The sequence shown here is derived from an EMBL/GenBank/DDBJ whole genome shotgun (WGS) entry which is preliminary data.</text>
</comment>
<accession>A0ABV0TXV6</accession>
<feature type="compositionally biased region" description="Basic and acidic residues" evidence="1">
    <location>
        <begin position="143"/>
        <end position="156"/>
    </location>
</feature>
<feature type="region of interest" description="Disordered" evidence="1">
    <location>
        <begin position="58"/>
        <end position="115"/>
    </location>
</feature>
<gene>
    <name evidence="2" type="ORF">ILYODFUR_016049</name>
</gene>
<feature type="non-terminal residue" evidence="2">
    <location>
        <position position="1"/>
    </location>
</feature>
<keyword evidence="3" id="KW-1185">Reference proteome</keyword>
<name>A0ABV0TXV6_9TELE</name>
<dbReference type="EMBL" id="JAHRIQ010047783">
    <property type="protein sequence ID" value="MEQ2236758.1"/>
    <property type="molecule type" value="Genomic_DNA"/>
</dbReference>
<feature type="region of interest" description="Disordered" evidence="1">
    <location>
        <begin position="136"/>
        <end position="157"/>
    </location>
</feature>